<dbReference type="Gene3D" id="3.40.50.1820">
    <property type="entry name" value="alpha/beta hydrolase"/>
    <property type="match status" value="1"/>
</dbReference>
<dbReference type="Pfam" id="PF00151">
    <property type="entry name" value="Lipase"/>
    <property type="match status" value="1"/>
</dbReference>
<dbReference type="PRINTS" id="PR00821">
    <property type="entry name" value="TAGLIPASE"/>
</dbReference>
<keyword evidence="10" id="KW-1185">Reference proteome</keyword>
<evidence type="ECO:0000256" key="4">
    <source>
        <dbReference type="PIRSR" id="PIRSR000865-1"/>
    </source>
</evidence>
<evidence type="ECO:0000313" key="9">
    <source>
        <dbReference type="EMBL" id="CAH0103128.1"/>
    </source>
</evidence>
<dbReference type="GO" id="GO:0052689">
    <property type="term" value="F:carboxylic ester hydrolase activity"/>
    <property type="evidence" value="ECO:0007669"/>
    <property type="project" value="InterPro"/>
</dbReference>
<evidence type="ECO:0000256" key="6">
    <source>
        <dbReference type="RuleBase" id="RU004262"/>
    </source>
</evidence>
<dbReference type="CDD" id="cd00707">
    <property type="entry name" value="Pancreat_lipase_like"/>
    <property type="match status" value="1"/>
</dbReference>
<dbReference type="SUPFAM" id="SSF53474">
    <property type="entry name" value="alpha/beta-Hydrolases"/>
    <property type="match status" value="1"/>
</dbReference>
<keyword evidence="5" id="KW-0106">Calcium</keyword>
<dbReference type="GO" id="GO:0016298">
    <property type="term" value="F:lipase activity"/>
    <property type="evidence" value="ECO:0007669"/>
    <property type="project" value="InterPro"/>
</dbReference>
<comment type="subcellular location">
    <subcellularLocation>
        <location evidence="1">Secreted</location>
    </subcellularLocation>
</comment>
<feature type="domain" description="Lipase" evidence="8">
    <location>
        <begin position="66"/>
        <end position="370"/>
    </location>
</feature>
<dbReference type="GO" id="GO:0005615">
    <property type="term" value="C:extracellular space"/>
    <property type="evidence" value="ECO:0007669"/>
    <property type="project" value="TreeGrafter"/>
</dbReference>
<sequence length="498" mass="54659">MNKLFVIYQTFICLAFLLCWTTEAAIESDINIIQNDLTNVSKSVGSNRRCYSDLNDWCIYKFNPLNPIDLLPEERGKISTVFAIYTRWANFKTMISAQELARWDKFKATRGTKFIVHGWRSNGDRFLKLKNDLLAKEDFNVIIVDWSGGSKVEYNQARANIRLVGLEIAFLVNTLVTKLGAKASDVHLIGHSLGAHAAGYAGEKIANLGQITGLDPAGPFFHDIPTNARLDPTDAQFVDVIHTDGGIIGAGLLEPLGHLDFYPNGGIRQPGCDPSNWQSILSDPNAFPSDAIACDHVRAVHIYSESLLSSNCKTIGYECADYDSFNKGQCTTCGSDHKRCAQFGLEAKNFPASNPPNGKFYFNTGAIAPYCRSHYAVTVSLAKPPSFFNIPIVNGNLGLLVGGVNGKLEFNNLPQGRTHRFLFIDSSPPVDLSAVPKVNLRWDCAPFSCMPAKLYVNQVTITSLNSYPKSPAKNFNSCPLSKPGFLPSSSNLDLLAIC</sequence>
<evidence type="ECO:0000256" key="5">
    <source>
        <dbReference type="PIRSR" id="PIRSR000865-2"/>
    </source>
</evidence>
<feature type="active site" description="Charge relay system" evidence="4">
    <location>
        <position position="215"/>
    </location>
</feature>
<dbReference type="GO" id="GO:0016042">
    <property type="term" value="P:lipid catabolic process"/>
    <property type="evidence" value="ECO:0007669"/>
    <property type="project" value="TreeGrafter"/>
</dbReference>
<keyword evidence="5" id="KW-0479">Metal-binding</keyword>
<dbReference type="InterPro" id="IPR000734">
    <property type="entry name" value="TAG_lipase"/>
</dbReference>
<dbReference type="PANTHER" id="PTHR11610:SF173">
    <property type="entry name" value="LIPASE DOMAIN-CONTAINING PROTEIN-RELATED"/>
    <property type="match status" value="1"/>
</dbReference>
<keyword evidence="7" id="KW-0732">Signal</keyword>
<gene>
    <name evidence="9" type="ORF">DGAL_LOCUS5662</name>
</gene>
<keyword evidence="3" id="KW-0964">Secreted</keyword>
<dbReference type="OrthoDB" id="199913at2759"/>
<reference evidence="9" key="1">
    <citation type="submission" date="2021-11" db="EMBL/GenBank/DDBJ databases">
        <authorList>
            <person name="Schell T."/>
        </authorList>
    </citation>
    <scope>NUCLEOTIDE SEQUENCE</scope>
    <source>
        <strain evidence="9">M5</strain>
    </source>
</reference>
<proteinExistence type="inferred from homology"/>
<dbReference type="Proteomes" id="UP000789390">
    <property type="component" value="Unassembled WGS sequence"/>
</dbReference>
<protein>
    <recommendedName>
        <fullName evidence="8">Lipase domain-containing protein</fullName>
    </recommendedName>
</protein>
<feature type="chain" id="PRO_5035284004" description="Lipase domain-containing protein" evidence="7">
    <location>
        <begin position="25"/>
        <end position="498"/>
    </location>
</feature>
<evidence type="ECO:0000256" key="1">
    <source>
        <dbReference type="ARBA" id="ARBA00004613"/>
    </source>
</evidence>
<dbReference type="PANTHER" id="PTHR11610">
    <property type="entry name" value="LIPASE"/>
    <property type="match status" value="1"/>
</dbReference>
<evidence type="ECO:0000259" key="8">
    <source>
        <dbReference type="Pfam" id="PF00151"/>
    </source>
</evidence>
<dbReference type="InterPro" id="IPR029058">
    <property type="entry name" value="AB_hydrolase_fold"/>
</dbReference>
<feature type="binding site" evidence="5">
    <location>
        <position position="231"/>
    </location>
    <ligand>
        <name>Ca(2+)</name>
        <dbReference type="ChEBI" id="CHEBI:29108"/>
    </ligand>
</feature>
<evidence type="ECO:0000256" key="2">
    <source>
        <dbReference type="ARBA" id="ARBA00010701"/>
    </source>
</evidence>
<name>A0A8J2RMZ9_9CRUS</name>
<feature type="binding site" evidence="5">
    <location>
        <position position="229"/>
    </location>
    <ligand>
        <name>Ca(2+)</name>
        <dbReference type="ChEBI" id="CHEBI:29108"/>
    </ligand>
</feature>
<dbReference type="AlphaFoldDB" id="A0A8J2RMZ9"/>
<evidence type="ECO:0000256" key="3">
    <source>
        <dbReference type="ARBA" id="ARBA00022525"/>
    </source>
</evidence>
<comment type="caution">
    <text evidence="9">The sequence shown here is derived from an EMBL/GenBank/DDBJ whole genome shotgun (WGS) entry which is preliminary data.</text>
</comment>
<dbReference type="EMBL" id="CAKKLH010000101">
    <property type="protein sequence ID" value="CAH0103128.1"/>
    <property type="molecule type" value="Genomic_DNA"/>
</dbReference>
<dbReference type="InterPro" id="IPR013818">
    <property type="entry name" value="Lipase"/>
</dbReference>
<dbReference type="InterPro" id="IPR033906">
    <property type="entry name" value="Lipase_N"/>
</dbReference>
<feature type="active site" description="Charge relay system" evidence="4">
    <location>
        <position position="296"/>
    </location>
</feature>
<dbReference type="GO" id="GO:0046872">
    <property type="term" value="F:metal ion binding"/>
    <property type="evidence" value="ECO:0007669"/>
    <property type="project" value="UniProtKB-KW"/>
</dbReference>
<feature type="binding site" evidence="5">
    <location>
        <position position="234"/>
    </location>
    <ligand>
        <name>Ca(2+)</name>
        <dbReference type="ChEBI" id="CHEBI:29108"/>
    </ligand>
</feature>
<organism evidence="9 10">
    <name type="scientific">Daphnia galeata</name>
    <dbReference type="NCBI Taxonomy" id="27404"/>
    <lineage>
        <taxon>Eukaryota</taxon>
        <taxon>Metazoa</taxon>
        <taxon>Ecdysozoa</taxon>
        <taxon>Arthropoda</taxon>
        <taxon>Crustacea</taxon>
        <taxon>Branchiopoda</taxon>
        <taxon>Diplostraca</taxon>
        <taxon>Cladocera</taxon>
        <taxon>Anomopoda</taxon>
        <taxon>Daphniidae</taxon>
        <taxon>Daphnia</taxon>
    </lineage>
</organism>
<comment type="similarity">
    <text evidence="2 6">Belongs to the AB hydrolase superfamily. Lipase family.</text>
</comment>
<evidence type="ECO:0000256" key="7">
    <source>
        <dbReference type="SAM" id="SignalP"/>
    </source>
</evidence>
<accession>A0A8J2RMZ9</accession>
<evidence type="ECO:0000313" key="10">
    <source>
        <dbReference type="Proteomes" id="UP000789390"/>
    </source>
</evidence>
<dbReference type="PIRSF" id="PIRSF000865">
    <property type="entry name" value="Lipoprotein_lipase_LIPH"/>
    <property type="match status" value="1"/>
</dbReference>
<feature type="active site" description="Nucleophile" evidence="4">
    <location>
        <position position="192"/>
    </location>
</feature>
<feature type="signal peptide" evidence="7">
    <location>
        <begin position="1"/>
        <end position="24"/>
    </location>
</feature>
<dbReference type="InterPro" id="IPR016272">
    <property type="entry name" value="Lipase_LIPH"/>
</dbReference>